<accession>A0A926E9G1</accession>
<reference evidence="1" key="1">
    <citation type="submission" date="2020-08" db="EMBL/GenBank/DDBJ databases">
        <title>Genome public.</title>
        <authorList>
            <person name="Liu C."/>
            <person name="Sun Q."/>
        </authorList>
    </citation>
    <scope>NUCLEOTIDE SEQUENCE</scope>
    <source>
        <strain evidence="1">NSJ-54</strain>
    </source>
</reference>
<name>A0A926E9G1_9FIRM</name>
<dbReference type="EMBL" id="JACRTC010000001">
    <property type="protein sequence ID" value="MBC8569653.1"/>
    <property type="molecule type" value="Genomic_DNA"/>
</dbReference>
<evidence type="ECO:0000313" key="1">
    <source>
        <dbReference type="EMBL" id="MBC8569653.1"/>
    </source>
</evidence>
<comment type="caution">
    <text evidence="1">The sequence shown here is derived from an EMBL/GenBank/DDBJ whole genome shotgun (WGS) entry which is preliminary data.</text>
</comment>
<dbReference type="Proteomes" id="UP000660861">
    <property type="component" value="Unassembled WGS sequence"/>
</dbReference>
<protein>
    <submittedName>
        <fullName evidence="1">Uncharacterized protein</fullName>
    </submittedName>
</protein>
<sequence length="48" mass="5584">MLYALIFKAKLKKHGKIPMLFALGQAGMFIHGQKKNTRKEWAKRVQVK</sequence>
<organism evidence="1 2">
    <name type="scientific">Zongyangia hominis</name>
    <dbReference type="NCBI Taxonomy" id="2763677"/>
    <lineage>
        <taxon>Bacteria</taxon>
        <taxon>Bacillati</taxon>
        <taxon>Bacillota</taxon>
        <taxon>Clostridia</taxon>
        <taxon>Eubacteriales</taxon>
        <taxon>Oscillospiraceae</taxon>
        <taxon>Zongyangia</taxon>
    </lineage>
</organism>
<dbReference type="AlphaFoldDB" id="A0A926E9G1"/>
<evidence type="ECO:0000313" key="2">
    <source>
        <dbReference type="Proteomes" id="UP000660861"/>
    </source>
</evidence>
<keyword evidence="2" id="KW-1185">Reference proteome</keyword>
<proteinExistence type="predicted"/>
<dbReference type="RefSeq" id="WP_262396748.1">
    <property type="nucleotide sequence ID" value="NZ_JACRTC010000001.1"/>
</dbReference>
<gene>
    <name evidence="1" type="ORF">H8709_02290</name>
</gene>